<name>A2ENE9_TRIV3</name>
<sequence>MIDSYKEDDYIKEFNEGNELGNYIKMQNEPEIDSYWEDPENFSQICRFIDALHDTDLKDPEYENPAKDYLCNIHQIIANHVLPNLPEFQEFEIPNLINFLLTELMERKSVNKELTQACFSIAVDITRSHSSYISDLLAGNYLNVSQYFITNAHRAFFSLRRPQNQKLSSINSVETQIIISYINILINPVYGYLIGPEIAKTVVQRYLQSYDFEHAQYLQTFIAHYIAIANDIQIVINEIHNALRIWLDLKLGYETYYTGNILYQLIIKGYIDKSNVEPKRISNWIKISCEECPIVCLKVISVLLKNVPEAFNSKFLRPANVGNLIVEIIQQHHDENTLRQAYYGLEMLVSHFPTTIREYNHKEVIINSFSILDELPFQAKNAFYEYFIEVMLHLELSEMPEVDFSKVISELPEQISSSSDKDSVDIYVRFLLKIESRIRGNLLYDVGIMTALNEIKDDVIDILDDMEETDNINTLLDLLSNEPE</sequence>
<dbReference type="VEuPathDB" id="TrichDB:TVAGG3_0490970"/>
<dbReference type="InParanoid" id="A2ENE9"/>
<organism evidence="1 2">
    <name type="scientific">Trichomonas vaginalis (strain ATCC PRA-98 / G3)</name>
    <dbReference type="NCBI Taxonomy" id="412133"/>
    <lineage>
        <taxon>Eukaryota</taxon>
        <taxon>Metamonada</taxon>
        <taxon>Parabasalia</taxon>
        <taxon>Trichomonadida</taxon>
        <taxon>Trichomonadidae</taxon>
        <taxon>Trichomonas</taxon>
    </lineage>
</organism>
<accession>A2ENE9</accession>
<protein>
    <submittedName>
        <fullName evidence="1">Uncharacterized protein</fullName>
    </submittedName>
</protein>
<dbReference type="EMBL" id="DS113439">
    <property type="protein sequence ID" value="EAY05819.1"/>
    <property type="molecule type" value="Genomic_DNA"/>
</dbReference>
<gene>
    <name evidence="1" type="ORF">TVAG_202770</name>
</gene>
<dbReference type="KEGG" id="tva:4763690"/>
<evidence type="ECO:0000313" key="2">
    <source>
        <dbReference type="Proteomes" id="UP000001542"/>
    </source>
</evidence>
<reference evidence="1" key="1">
    <citation type="submission" date="2006-10" db="EMBL/GenBank/DDBJ databases">
        <authorList>
            <person name="Amadeo P."/>
            <person name="Zhao Q."/>
            <person name="Wortman J."/>
            <person name="Fraser-Liggett C."/>
            <person name="Carlton J."/>
        </authorList>
    </citation>
    <scope>NUCLEOTIDE SEQUENCE</scope>
    <source>
        <strain evidence="1">G3</strain>
    </source>
</reference>
<dbReference type="RefSeq" id="XP_001318042.1">
    <property type="nucleotide sequence ID" value="XM_001318007.1"/>
</dbReference>
<dbReference type="VEuPathDB" id="TrichDB:TVAG_202770"/>
<proteinExistence type="predicted"/>
<dbReference type="AlphaFoldDB" id="A2ENE9"/>
<dbReference type="Proteomes" id="UP000001542">
    <property type="component" value="Unassembled WGS sequence"/>
</dbReference>
<keyword evidence="2" id="KW-1185">Reference proteome</keyword>
<reference evidence="1" key="2">
    <citation type="journal article" date="2007" name="Science">
        <title>Draft genome sequence of the sexually transmitted pathogen Trichomonas vaginalis.</title>
        <authorList>
            <person name="Carlton J.M."/>
            <person name="Hirt R.P."/>
            <person name="Silva J.C."/>
            <person name="Delcher A.L."/>
            <person name="Schatz M."/>
            <person name="Zhao Q."/>
            <person name="Wortman J.R."/>
            <person name="Bidwell S.L."/>
            <person name="Alsmark U.C.M."/>
            <person name="Besteiro S."/>
            <person name="Sicheritz-Ponten T."/>
            <person name="Noel C.J."/>
            <person name="Dacks J.B."/>
            <person name="Foster P.G."/>
            <person name="Simillion C."/>
            <person name="Van de Peer Y."/>
            <person name="Miranda-Saavedra D."/>
            <person name="Barton G.J."/>
            <person name="Westrop G.D."/>
            <person name="Mueller S."/>
            <person name="Dessi D."/>
            <person name="Fiori P.L."/>
            <person name="Ren Q."/>
            <person name="Paulsen I."/>
            <person name="Zhang H."/>
            <person name="Bastida-Corcuera F.D."/>
            <person name="Simoes-Barbosa A."/>
            <person name="Brown M.T."/>
            <person name="Hayes R.D."/>
            <person name="Mukherjee M."/>
            <person name="Okumura C.Y."/>
            <person name="Schneider R."/>
            <person name="Smith A.J."/>
            <person name="Vanacova S."/>
            <person name="Villalvazo M."/>
            <person name="Haas B.J."/>
            <person name="Pertea M."/>
            <person name="Feldblyum T.V."/>
            <person name="Utterback T.R."/>
            <person name="Shu C.L."/>
            <person name="Osoegawa K."/>
            <person name="de Jong P.J."/>
            <person name="Hrdy I."/>
            <person name="Horvathova L."/>
            <person name="Zubacova Z."/>
            <person name="Dolezal P."/>
            <person name="Malik S.B."/>
            <person name="Logsdon J.M. Jr."/>
            <person name="Henze K."/>
            <person name="Gupta A."/>
            <person name="Wang C.C."/>
            <person name="Dunne R.L."/>
            <person name="Upcroft J.A."/>
            <person name="Upcroft P."/>
            <person name="White O."/>
            <person name="Salzberg S.L."/>
            <person name="Tang P."/>
            <person name="Chiu C.-H."/>
            <person name="Lee Y.-S."/>
            <person name="Embley T.M."/>
            <person name="Coombs G.H."/>
            <person name="Mottram J.C."/>
            <person name="Tachezy J."/>
            <person name="Fraser-Liggett C.M."/>
            <person name="Johnson P.J."/>
        </authorList>
    </citation>
    <scope>NUCLEOTIDE SEQUENCE [LARGE SCALE GENOMIC DNA]</scope>
    <source>
        <strain evidence="1">G3</strain>
    </source>
</reference>
<evidence type="ECO:0000313" key="1">
    <source>
        <dbReference type="EMBL" id="EAY05819.1"/>
    </source>
</evidence>